<dbReference type="GO" id="GO:0051666">
    <property type="term" value="P:actin cortical patch localization"/>
    <property type="evidence" value="ECO:0007669"/>
    <property type="project" value="TreeGrafter"/>
</dbReference>
<comment type="caution">
    <text evidence="3">The sequence shown here is derived from an EMBL/GenBank/DDBJ whole genome shotgun (WGS) entry which is preliminary data.</text>
</comment>
<proteinExistence type="predicted"/>
<dbReference type="AlphaFoldDB" id="A0A9P8QPQ8"/>
<dbReference type="GO" id="GO:0071933">
    <property type="term" value="F:Arp2/3 complex binding"/>
    <property type="evidence" value="ECO:0007669"/>
    <property type="project" value="TreeGrafter"/>
</dbReference>
<dbReference type="GO" id="GO:0000147">
    <property type="term" value="P:actin cortical patch assembly"/>
    <property type="evidence" value="ECO:0007669"/>
    <property type="project" value="TreeGrafter"/>
</dbReference>
<dbReference type="PANTHER" id="PTHR13357">
    <property type="entry name" value="SH3 ADAPTER PROTEIN SPIN90 NCK INTERACTING PROTEIN WITH SH3 DOMAIN"/>
    <property type="match status" value="1"/>
</dbReference>
<gene>
    <name evidence="3" type="ORF">Trco_005405</name>
</gene>
<evidence type="ECO:0000313" key="4">
    <source>
        <dbReference type="Proteomes" id="UP000827724"/>
    </source>
</evidence>
<dbReference type="InterPro" id="IPR018556">
    <property type="entry name" value="SPIN90/Ldb17_LRD"/>
</dbReference>
<evidence type="ECO:0000256" key="1">
    <source>
        <dbReference type="SAM" id="MobiDB-lite"/>
    </source>
</evidence>
<name>A0A9P8QPQ8_9HYPO</name>
<feature type="region of interest" description="Disordered" evidence="1">
    <location>
        <begin position="441"/>
        <end position="464"/>
    </location>
</feature>
<feature type="region of interest" description="Disordered" evidence="1">
    <location>
        <begin position="507"/>
        <end position="540"/>
    </location>
</feature>
<dbReference type="GO" id="GO:0030479">
    <property type="term" value="C:actin cortical patch"/>
    <property type="evidence" value="ECO:0007669"/>
    <property type="project" value="TreeGrafter"/>
</dbReference>
<dbReference type="Proteomes" id="UP000827724">
    <property type="component" value="Unassembled WGS sequence"/>
</dbReference>
<accession>A0A9P8QPQ8</accession>
<dbReference type="OrthoDB" id="445362at2759"/>
<feature type="domain" description="SPIN90/Ldb17 leucine-rich" evidence="2">
    <location>
        <begin position="228"/>
        <end position="361"/>
    </location>
</feature>
<dbReference type="GO" id="GO:0006897">
    <property type="term" value="P:endocytosis"/>
    <property type="evidence" value="ECO:0007669"/>
    <property type="project" value="TreeGrafter"/>
</dbReference>
<dbReference type="InterPro" id="IPR030125">
    <property type="entry name" value="SPIN90/Ldb17"/>
</dbReference>
<dbReference type="PANTHER" id="PTHR13357:SF1">
    <property type="entry name" value="NCK-INTERACTING PROTEIN WITH SH3 DOMAIN"/>
    <property type="match status" value="1"/>
</dbReference>
<reference evidence="3" key="1">
    <citation type="submission" date="2021-08" db="EMBL/GenBank/DDBJ databases">
        <title>Chromosome-Level Trichoderma cornu-damae using Hi-C Data.</title>
        <authorList>
            <person name="Kim C.S."/>
        </authorList>
    </citation>
    <scope>NUCLEOTIDE SEQUENCE</scope>
    <source>
        <strain evidence="3">KA19-0412C</strain>
    </source>
</reference>
<feature type="compositionally biased region" description="Basic and acidic residues" evidence="1">
    <location>
        <begin position="451"/>
        <end position="464"/>
    </location>
</feature>
<evidence type="ECO:0000259" key="2">
    <source>
        <dbReference type="Pfam" id="PF09431"/>
    </source>
</evidence>
<protein>
    <recommendedName>
        <fullName evidence="2">SPIN90/Ldb17 leucine-rich domain-containing protein</fullName>
    </recommendedName>
</protein>
<evidence type="ECO:0000313" key="3">
    <source>
        <dbReference type="EMBL" id="KAH6606252.1"/>
    </source>
</evidence>
<feature type="compositionally biased region" description="Basic and acidic residues" evidence="1">
    <location>
        <begin position="531"/>
        <end position="540"/>
    </location>
</feature>
<keyword evidence="4" id="KW-1185">Reference proteome</keyword>
<dbReference type="EMBL" id="JAIWOZ010000004">
    <property type="protein sequence ID" value="KAH6606252.1"/>
    <property type="molecule type" value="Genomic_DNA"/>
</dbReference>
<dbReference type="Pfam" id="PF09431">
    <property type="entry name" value="SPIN90_LRD"/>
    <property type="match status" value="1"/>
</dbReference>
<organism evidence="3 4">
    <name type="scientific">Trichoderma cornu-damae</name>
    <dbReference type="NCBI Taxonomy" id="654480"/>
    <lineage>
        <taxon>Eukaryota</taxon>
        <taxon>Fungi</taxon>
        <taxon>Dikarya</taxon>
        <taxon>Ascomycota</taxon>
        <taxon>Pezizomycotina</taxon>
        <taxon>Sordariomycetes</taxon>
        <taxon>Hypocreomycetidae</taxon>
        <taxon>Hypocreales</taxon>
        <taxon>Hypocreaceae</taxon>
        <taxon>Trichoderma</taxon>
    </lineage>
</organism>
<sequence length="540" mass="61063">MADTEETVPSPLSPLSLEEEDELWSELDKCVSERCDSHESIDDALRSWLNLTTRLRDQQPASQEEVVMCSQMLLNSEIFQQNKEYVRKQLIYSLLQEDEAGPLHAIVCMLLLDGHKDEATFPHMIQEACFPRLLELISIREDDDDPRLHRFLLQLMYEMSRVERLTPEDLALVDDAFIHLLFRLIEGVSSDVNDPYHYPTIRVLVRPLMAPHSPRRATRRGADNQQQLVLNEQYMLASTDTATNPGSTPEPLTNRIVKCLSLHGPLFRTFGENIILLLNRETETSLQLLILKLLYLLFTTKATYEYFYTNDLRVLLDVIIRNLMDLPDERMALRHTYLRILYPLLAHTQLNQPPHYKKDEILRLLEILRGSHNAHFAPADPTTLRLVNRVAKVRWLEAEDDVDSEASGQAEVARKLLGMSVSPRHSSSSVSVSDVAEVMERPGVQTPSRNLDAKANGERPEHDGVLEDALAIKGGAGKTRKPLPAVPKHRHGIPFKHAATVHISSVAAKKVPPKAPPPRRQGKVKLAGTASDEHLAEAVN</sequence>